<gene>
    <name evidence="2" type="primary">LOC109683583</name>
</gene>
<name>A0AC58LE25_CASCN</name>
<evidence type="ECO:0000313" key="2">
    <source>
        <dbReference type="RefSeq" id="XP_073915396.1"/>
    </source>
</evidence>
<evidence type="ECO:0000313" key="1">
    <source>
        <dbReference type="Proteomes" id="UP001732720"/>
    </source>
</evidence>
<sequence>MKKATEDSKEEDEDKDGEVEDEEGECEEEDDEGEEGQYEEDREGEEEESQYEEEDDGEEGQCEEGDKENEEGEDEEGQEDIYEDSKEDKRESCNTDLYGELSAAPHLIPEEEDQPKDTNVSAEDNDPQKTEKLTDLSSASVTLKKAKSSENKEKNTPVVKIQAWWRGTLVRRTLLHAALRAWIIQGWWRLMLSKLMNKRRQEILETFSQEEWAVVRLQSWVRMWRVRRRYCQLLSAVHIIQAYWRCHICASRGVIKGHYHITSNQLHLELEVLLGSGPFIVTECIPLPIKQ</sequence>
<dbReference type="Proteomes" id="UP001732720">
    <property type="component" value="Chromosome 17"/>
</dbReference>
<dbReference type="RefSeq" id="XP_073915396.1">
    <property type="nucleotide sequence ID" value="XM_074059295.1"/>
</dbReference>
<reference evidence="2" key="1">
    <citation type="submission" date="2025-08" db="UniProtKB">
        <authorList>
            <consortium name="RefSeq"/>
        </authorList>
    </citation>
    <scope>IDENTIFICATION</scope>
</reference>
<proteinExistence type="predicted"/>
<keyword evidence="1" id="KW-1185">Reference proteome</keyword>
<accession>A0AC58LE25</accession>
<protein>
    <submittedName>
        <fullName evidence="2">IQ domain-containing protein F1-like</fullName>
    </submittedName>
</protein>
<organism evidence="1 2">
    <name type="scientific">Castor canadensis</name>
    <name type="common">American beaver</name>
    <dbReference type="NCBI Taxonomy" id="51338"/>
    <lineage>
        <taxon>Eukaryota</taxon>
        <taxon>Metazoa</taxon>
        <taxon>Chordata</taxon>
        <taxon>Craniata</taxon>
        <taxon>Vertebrata</taxon>
        <taxon>Euteleostomi</taxon>
        <taxon>Mammalia</taxon>
        <taxon>Eutheria</taxon>
        <taxon>Euarchontoglires</taxon>
        <taxon>Glires</taxon>
        <taxon>Rodentia</taxon>
        <taxon>Castorimorpha</taxon>
        <taxon>Castoridae</taxon>
        <taxon>Castor</taxon>
    </lineage>
</organism>